<comment type="caution">
    <text evidence="2">The sequence shown here is derived from an EMBL/GenBank/DDBJ whole genome shotgun (WGS) entry which is preliminary data.</text>
</comment>
<evidence type="ECO:0000256" key="1">
    <source>
        <dbReference type="SAM" id="MobiDB-lite"/>
    </source>
</evidence>
<protein>
    <submittedName>
        <fullName evidence="2">Uncharacterized protein</fullName>
    </submittedName>
</protein>
<organism evidence="2 3">
    <name type="scientific">Papiliotrema laurentii</name>
    <name type="common">Cryptococcus laurentii</name>
    <dbReference type="NCBI Taxonomy" id="5418"/>
    <lineage>
        <taxon>Eukaryota</taxon>
        <taxon>Fungi</taxon>
        <taxon>Dikarya</taxon>
        <taxon>Basidiomycota</taxon>
        <taxon>Agaricomycotina</taxon>
        <taxon>Tremellomycetes</taxon>
        <taxon>Tremellales</taxon>
        <taxon>Rhynchogastremaceae</taxon>
        <taxon>Papiliotrema</taxon>
    </lineage>
</organism>
<gene>
    <name evidence="2" type="ORF">DB88DRAFT_513199</name>
</gene>
<evidence type="ECO:0000313" key="2">
    <source>
        <dbReference type="EMBL" id="KAK1921151.1"/>
    </source>
</evidence>
<evidence type="ECO:0000313" key="3">
    <source>
        <dbReference type="Proteomes" id="UP001182556"/>
    </source>
</evidence>
<accession>A0AAD9CSM2</accession>
<name>A0AAD9CSM2_PAPLA</name>
<dbReference type="AlphaFoldDB" id="A0AAD9CSM2"/>
<feature type="compositionally biased region" description="Basic residues" evidence="1">
    <location>
        <begin position="139"/>
        <end position="149"/>
    </location>
</feature>
<reference evidence="2" key="1">
    <citation type="submission" date="2023-02" db="EMBL/GenBank/DDBJ databases">
        <title>Identification and recombinant expression of a fungal hydrolase from Papiliotrema laurentii that hydrolyzes apple cutin and clears colloidal polyester polyurethane.</title>
        <authorList>
            <consortium name="DOE Joint Genome Institute"/>
            <person name="Roman V.A."/>
            <person name="Bojanowski C."/>
            <person name="Crable B.R."/>
            <person name="Wagner D.N."/>
            <person name="Hung C.S."/>
            <person name="Nadeau L.J."/>
            <person name="Schratz L."/>
            <person name="Haridas S."/>
            <person name="Pangilinan J."/>
            <person name="Lipzen A."/>
            <person name="Na H."/>
            <person name="Yan M."/>
            <person name="Ng V."/>
            <person name="Grigoriev I.V."/>
            <person name="Spatafora J.W."/>
            <person name="Barlow D."/>
            <person name="Biffinger J."/>
            <person name="Kelley-Loughnane N."/>
            <person name="Varaljay V.A."/>
            <person name="Crookes-Goodson W.J."/>
        </authorList>
    </citation>
    <scope>NUCLEOTIDE SEQUENCE</scope>
    <source>
        <strain evidence="2">5307AH</strain>
    </source>
</reference>
<proteinExistence type="predicted"/>
<dbReference type="EMBL" id="JAODAN010000011">
    <property type="protein sequence ID" value="KAK1921151.1"/>
    <property type="molecule type" value="Genomic_DNA"/>
</dbReference>
<sequence>MSTLAAVTVVPVSLPGMARSVGFHPSSFAPPTAPHTAAHPGVHWGWPPTIPSQHRDDKGMNFAASKDPSAPRGLDSTTACWDNPYGNLSMFYVPPSHPGTFSTAPPPTGISSKHRKSPTKHHHRLSETIGKKCQSGFRTQRHGFTKSRSHITTNDQS</sequence>
<dbReference type="Proteomes" id="UP001182556">
    <property type="component" value="Unassembled WGS sequence"/>
</dbReference>
<feature type="region of interest" description="Disordered" evidence="1">
    <location>
        <begin position="32"/>
        <end position="75"/>
    </location>
</feature>
<feature type="region of interest" description="Disordered" evidence="1">
    <location>
        <begin position="99"/>
        <end position="157"/>
    </location>
</feature>
<keyword evidence="3" id="KW-1185">Reference proteome</keyword>
<feature type="compositionally biased region" description="Basic residues" evidence="1">
    <location>
        <begin position="112"/>
        <end position="124"/>
    </location>
</feature>